<protein>
    <submittedName>
        <fullName evidence="2">Uncharacterized protein</fullName>
    </submittedName>
</protein>
<dbReference type="InterPro" id="IPR036034">
    <property type="entry name" value="PDZ_sf"/>
</dbReference>
<evidence type="ECO:0000256" key="1">
    <source>
        <dbReference type="SAM" id="MobiDB-lite"/>
    </source>
</evidence>
<dbReference type="Proteomes" id="UP001335648">
    <property type="component" value="Unassembled WGS sequence"/>
</dbReference>
<feature type="region of interest" description="Disordered" evidence="1">
    <location>
        <begin position="1"/>
        <end position="84"/>
    </location>
</feature>
<dbReference type="Gene3D" id="2.30.42.10">
    <property type="match status" value="1"/>
</dbReference>
<comment type="caution">
    <text evidence="2">The sequence shown here is derived from an EMBL/GenBank/DDBJ whole genome shotgun (WGS) entry which is preliminary data.</text>
</comment>
<gene>
    <name evidence="2" type="ORF">CesoFtcFv8_005691</name>
</gene>
<name>A0AAN8CVI8_9TELE</name>
<keyword evidence="3" id="KW-1185">Reference proteome</keyword>
<sequence>MESGPQHSEAGSVWHVMQRNGPHGDGPHGDVPHRDGPHGDGPHGDDPHGDVPHGDVPHGDVPHGDGPHGDVPHGDVPHRDVPHGDAESCRLLEVFLSGGAPWGFTLRGGLEHREPLIITKVTTGTHLRGSP</sequence>
<feature type="compositionally biased region" description="Basic and acidic residues" evidence="1">
    <location>
        <begin position="25"/>
        <end position="84"/>
    </location>
</feature>
<dbReference type="AlphaFoldDB" id="A0AAN8CVI8"/>
<organism evidence="2 3">
    <name type="scientific">Champsocephalus esox</name>
    <name type="common">pike icefish</name>
    <dbReference type="NCBI Taxonomy" id="159716"/>
    <lineage>
        <taxon>Eukaryota</taxon>
        <taxon>Metazoa</taxon>
        <taxon>Chordata</taxon>
        <taxon>Craniata</taxon>
        <taxon>Vertebrata</taxon>
        <taxon>Euteleostomi</taxon>
        <taxon>Actinopterygii</taxon>
        <taxon>Neopterygii</taxon>
        <taxon>Teleostei</taxon>
        <taxon>Neoteleostei</taxon>
        <taxon>Acanthomorphata</taxon>
        <taxon>Eupercaria</taxon>
        <taxon>Perciformes</taxon>
        <taxon>Notothenioidei</taxon>
        <taxon>Channichthyidae</taxon>
        <taxon>Champsocephalus</taxon>
    </lineage>
</organism>
<accession>A0AAN8CVI8</accession>
<reference evidence="2 3" key="1">
    <citation type="journal article" date="2023" name="Mol. Biol. Evol.">
        <title>Genomics of Secondarily Temperate Adaptation in the Only Non-Antarctic Icefish.</title>
        <authorList>
            <person name="Rivera-Colon A.G."/>
            <person name="Rayamajhi N."/>
            <person name="Minhas B.F."/>
            <person name="Madrigal G."/>
            <person name="Bilyk K.T."/>
            <person name="Yoon V."/>
            <person name="Hune M."/>
            <person name="Gregory S."/>
            <person name="Cheng C.H.C."/>
            <person name="Catchen J.M."/>
        </authorList>
    </citation>
    <scope>NUCLEOTIDE SEQUENCE [LARGE SCALE GENOMIC DNA]</scope>
    <source>
        <strain evidence="2">JC2023a</strain>
    </source>
</reference>
<dbReference type="EMBL" id="JAULUE010002049">
    <property type="protein sequence ID" value="KAK5907888.1"/>
    <property type="molecule type" value="Genomic_DNA"/>
</dbReference>
<evidence type="ECO:0000313" key="3">
    <source>
        <dbReference type="Proteomes" id="UP001335648"/>
    </source>
</evidence>
<evidence type="ECO:0000313" key="2">
    <source>
        <dbReference type="EMBL" id="KAK5907888.1"/>
    </source>
</evidence>
<proteinExistence type="predicted"/>